<sequence length="81" mass="9375">PVPCFSQRVCAASGRKLLIILLVWRCERVLFPGRLLGMFFIERTTAEWKCVAIAVPLVFFFMFLLFDFVSKCLILFASQRP</sequence>
<accession>A0A9Q1DV99</accession>
<feature type="non-terminal residue" evidence="2">
    <location>
        <position position="81"/>
    </location>
</feature>
<evidence type="ECO:0000256" key="1">
    <source>
        <dbReference type="SAM" id="Phobius"/>
    </source>
</evidence>
<keyword evidence="1" id="KW-0812">Transmembrane</keyword>
<dbReference type="AlphaFoldDB" id="A0A9Q1DV99"/>
<reference evidence="2" key="1">
    <citation type="journal article" date="2023" name="Science">
        <title>Genome structures resolve the early diversification of teleost fishes.</title>
        <authorList>
            <person name="Parey E."/>
            <person name="Louis A."/>
            <person name="Montfort J."/>
            <person name="Bouchez O."/>
            <person name="Roques C."/>
            <person name="Iampietro C."/>
            <person name="Lluch J."/>
            <person name="Castinel A."/>
            <person name="Donnadieu C."/>
            <person name="Desvignes T."/>
            <person name="Floi Bucao C."/>
            <person name="Jouanno E."/>
            <person name="Wen M."/>
            <person name="Mejri S."/>
            <person name="Dirks R."/>
            <person name="Jansen H."/>
            <person name="Henkel C."/>
            <person name="Chen W.J."/>
            <person name="Zahm M."/>
            <person name="Cabau C."/>
            <person name="Klopp C."/>
            <person name="Thompson A.W."/>
            <person name="Robinson-Rechavi M."/>
            <person name="Braasch I."/>
            <person name="Lecointre G."/>
            <person name="Bobe J."/>
            <person name="Postlethwait J.H."/>
            <person name="Berthelot C."/>
            <person name="Roest Crollius H."/>
            <person name="Guiguen Y."/>
        </authorList>
    </citation>
    <scope>NUCLEOTIDE SEQUENCE</scope>
    <source>
        <strain evidence="2">Concon-B</strain>
    </source>
</reference>
<dbReference type="EMBL" id="JAFJMO010000003">
    <property type="protein sequence ID" value="KAJ8282401.1"/>
    <property type="molecule type" value="Genomic_DNA"/>
</dbReference>
<dbReference type="Proteomes" id="UP001152803">
    <property type="component" value="Unassembled WGS sequence"/>
</dbReference>
<keyword evidence="3" id="KW-1185">Reference proteome</keyword>
<feature type="transmembrane region" description="Helical" evidence="1">
    <location>
        <begin position="53"/>
        <end position="77"/>
    </location>
</feature>
<comment type="caution">
    <text evidence="2">The sequence shown here is derived from an EMBL/GenBank/DDBJ whole genome shotgun (WGS) entry which is preliminary data.</text>
</comment>
<evidence type="ECO:0000313" key="2">
    <source>
        <dbReference type="EMBL" id="KAJ8282401.1"/>
    </source>
</evidence>
<proteinExistence type="predicted"/>
<protein>
    <submittedName>
        <fullName evidence="2">Uncharacterized protein</fullName>
    </submittedName>
</protein>
<organism evidence="2 3">
    <name type="scientific">Conger conger</name>
    <name type="common">Conger eel</name>
    <name type="synonym">Muraena conger</name>
    <dbReference type="NCBI Taxonomy" id="82655"/>
    <lineage>
        <taxon>Eukaryota</taxon>
        <taxon>Metazoa</taxon>
        <taxon>Chordata</taxon>
        <taxon>Craniata</taxon>
        <taxon>Vertebrata</taxon>
        <taxon>Euteleostomi</taxon>
        <taxon>Actinopterygii</taxon>
        <taxon>Neopterygii</taxon>
        <taxon>Teleostei</taxon>
        <taxon>Anguilliformes</taxon>
        <taxon>Congridae</taxon>
        <taxon>Conger</taxon>
    </lineage>
</organism>
<keyword evidence="1" id="KW-1133">Transmembrane helix</keyword>
<name>A0A9Q1DV99_CONCO</name>
<keyword evidence="1" id="KW-0472">Membrane</keyword>
<evidence type="ECO:0000313" key="3">
    <source>
        <dbReference type="Proteomes" id="UP001152803"/>
    </source>
</evidence>
<gene>
    <name evidence="2" type="ORF">COCON_G00049200</name>
</gene>